<feature type="non-terminal residue" evidence="3">
    <location>
        <position position="448"/>
    </location>
</feature>
<organism evidence="2 3">
    <name type="scientific">Frankliniella occidentalis</name>
    <name type="common">Western flower thrips</name>
    <name type="synonym">Euthrips occidentalis</name>
    <dbReference type="NCBI Taxonomy" id="133901"/>
    <lineage>
        <taxon>Eukaryota</taxon>
        <taxon>Metazoa</taxon>
        <taxon>Ecdysozoa</taxon>
        <taxon>Arthropoda</taxon>
        <taxon>Hexapoda</taxon>
        <taxon>Insecta</taxon>
        <taxon>Pterygota</taxon>
        <taxon>Neoptera</taxon>
        <taxon>Paraneoptera</taxon>
        <taxon>Thysanoptera</taxon>
        <taxon>Terebrantia</taxon>
        <taxon>Thripoidea</taxon>
        <taxon>Thripidae</taxon>
        <taxon>Frankliniella</taxon>
    </lineage>
</organism>
<accession>A0A9C6WVL2</accession>
<evidence type="ECO:0000313" key="2">
    <source>
        <dbReference type="Proteomes" id="UP000504606"/>
    </source>
</evidence>
<dbReference type="KEGG" id="foc:127748913"/>
<feature type="region of interest" description="Disordered" evidence="1">
    <location>
        <begin position="128"/>
        <end position="162"/>
    </location>
</feature>
<protein>
    <submittedName>
        <fullName evidence="3">Carbohydrate-responsive element-binding protein-like</fullName>
    </submittedName>
</protein>
<proteinExistence type="predicted"/>
<name>A0A9C6WVL2_FRAOC</name>
<feature type="compositionally biased region" description="Pro residues" evidence="1">
    <location>
        <begin position="139"/>
        <end position="151"/>
    </location>
</feature>
<dbReference type="GeneID" id="127748913"/>
<feature type="region of interest" description="Disordered" evidence="1">
    <location>
        <begin position="427"/>
        <end position="448"/>
    </location>
</feature>
<feature type="compositionally biased region" description="Basic residues" evidence="1">
    <location>
        <begin position="40"/>
        <end position="51"/>
    </location>
</feature>
<feature type="region of interest" description="Disordered" evidence="1">
    <location>
        <begin position="80"/>
        <end position="116"/>
    </location>
</feature>
<keyword evidence="2" id="KW-1185">Reference proteome</keyword>
<evidence type="ECO:0000313" key="3">
    <source>
        <dbReference type="RefSeq" id="XP_052120484.1"/>
    </source>
</evidence>
<feature type="region of interest" description="Disordered" evidence="1">
    <location>
        <begin position="280"/>
        <end position="308"/>
    </location>
</feature>
<dbReference type="AlphaFoldDB" id="A0A9C6WVL2"/>
<evidence type="ECO:0000256" key="1">
    <source>
        <dbReference type="SAM" id="MobiDB-lite"/>
    </source>
</evidence>
<feature type="compositionally biased region" description="Acidic residues" evidence="1">
    <location>
        <begin position="427"/>
        <end position="441"/>
    </location>
</feature>
<feature type="region of interest" description="Disordered" evidence="1">
    <location>
        <begin position="357"/>
        <end position="385"/>
    </location>
</feature>
<dbReference type="Proteomes" id="UP000504606">
    <property type="component" value="Unplaced"/>
</dbReference>
<sequence>MPDAARLDRERDWERRARNHYNYHHPLVHQRASLDGHLPRSPHHVHHHHHRDGTQTVTLTAELGPPLLPPPLQQHQLTDKEVPAGARSAGPCPSVSGDPSAEASALASARTPPVPPVKFCASSVKARLESSPSSRPCSGPSPTPTPTPAATPRPGSDQPERAELRYEPPAVVCSLELLEPVLEPLRSEIVFHTSPLADGPPSTSADTSKALEALDEATQNLLHDSEPLQQQPKPAEMLEPVLLNVQYWPGGSGGPQRAVHHLPEPLQAPQKPHCDSPVYQEPFQGPQEAREESPVYAQPYRPSPATHRTEVVIKYDEGPPISEHFERTCVTGPRHEDDGEQHKSSRLVPIQDLFRGRKENSHSLTRRLIPSAPSSEDDAGVLQGSPTLKTRSVHHHHPAHRPALPAVDVRSCLNLMACRLPQNQQSLEEDAEAERNDDEEAVLASACT</sequence>
<reference evidence="3" key="1">
    <citation type="submission" date="2025-08" db="UniProtKB">
        <authorList>
            <consortium name="RefSeq"/>
        </authorList>
    </citation>
    <scope>IDENTIFICATION</scope>
    <source>
        <tissue evidence="3">Whole organism</tissue>
    </source>
</reference>
<gene>
    <name evidence="3" type="primary">LOC127748913</name>
</gene>
<feature type="region of interest" description="Disordered" evidence="1">
    <location>
        <begin position="36"/>
        <end position="56"/>
    </location>
</feature>
<dbReference type="RefSeq" id="XP_052120484.1">
    <property type="nucleotide sequence ID" value="XM_052264524.1"/>
</dbReference>